<dbReference type="InterPro" id="IPR003439">
    <property type="entry name" value="ABC_transporter-like_ATP-bd"/>
</dbReference>
<dbReference type="SMART" id="SM00382">
    <property type="entry name" value="AAA"/>
    <property type="match status" value="1"/>
</dbReference>
<accession>A0A2A5JPJ8</accession>
<keyword evidence="3 5" id="KW-0067">ATP-binding</keyword>
<dbReference type="GO" id="GO:0005524">
    <property type="term" value="F:ATP binding"/>
    <property type="evidence" value="ECO:0007669"/>
    <property type="project" value="UniProtKB-KW"/>
</dbReference>
<dbReference type="Proteomes" id="UP000228621">
    <property type="component" value="Unassembled WGS sequence"/>
</dbReference>
<dbReference type="PANTHER" id="PTHR24220">
    <property type="entry name" value="IMPORT ATP-BINDING PROTEIN"/>
    <property type="match status" value="1"/>
</dbReference>
<dbReference type="GO" id="GO:0022857">
    <property type="term" value="F:transmembrane transporter activity"/>
    <property type="evidence" value="ECO:0007669"/>
    <property type="project" value="TreeGrafter"/>
</dbReference>
<dbReference type="InterPro" id="IPR003593">
    <property type="entry name" value="AAA+_ATPase"/>
</dbReference>
<reference evidence="6" key="1">
    <citation type="journal article" date="2019" name="Genome Announc.">
        <title>Draft Genome Sequence of Pseudoalteromonas piscicida Strain 36Y ROTHPW, an Hypersaline Seawater Isolate from the South Coast of Sonora, Mexico.</title>
        <authorList>
            <person name="Sanchez-Diaz R."/>
            <person name="Molina-Garza Z.J."/>
            <person name="Cruz-Suarez L.E."/>
            <person name="Selvin J."/>
            <person name="Kiran G.S."/>
            <person name="Ibarra-Gamez J.C."/>
            <person name="Gomez-Gil B."/>
            <person name="Galaviz-Silva L."/>
        </authorList>
    </citation>
    <scope>NUCLEOTIDE SEQUENCE [LARGE SCALE GENOMIC DNA]</scope>
    <source>
        <strain evidence="6">36Y_RITHPW</strain>
    </source>
</reference>
<dbReference type="GO" id="GO:0005886">
    <property type="term" value="C:plasma membrane"/>
    <property type="evidence" value="ECO:0007669"/>
    <property type="project" value="TreeGrafter"/>
</dbReference>
<dbReference type="InterPro" id="IPR017911">
    <property type="entry name" value="MacB-like_ATP-bd"/>
</dbReference>
<keyword evidence="6" id="KW-1185">Reference proteome</keyword>
<protein>
    <submittedName>
        <fullName evidence="5">Methionine ABC transporter ATP-binding protein</fullName>
    </submittedName>
</protein>
<dbReference type="EMBL" id="NKHF01000055">
    <property type="protein sequence ID" value="PCK31394.1"/>
    <property type="molecule type" value="Genomic_DNA"/>
</dbReference>
<keyword evidence="2" id="KW-0547">Nucleotide-binding</keyword>
<dbReference type="GO" id="GO:0016887">
    <property type="term" value="F:ATP hydrolysis activity"/>
    <property type="evidence" value="ECO:0007669"/>
    <property type="project" value="InterPro"/>
</dbReference>
<gene>
    <name evidence="5" type="ORF">CEX98_12150</name>
</gene>
<dbReference type="SUPFAM" id="SSF52540">
    <property type="entry name" value="P-loop containing nucleoside triphosphate hydrolases"/>
    <property type="match status" value="1"/>
</dbReference>
<proteinExistence type="predicted"/>
<evidence type="ECO:0000313" key="6">
    <source>
        <dbReference type="Proteomes" id="UP000228621"/>
    </source>
</evidence>
<dbReference type="RefSeq" id="WP_099642337.1">
    <property type="nucleotide sequence ID" value="NZ_NKHF01000055.1"/>
</dbReference>
<dbReference type="Gene3D" id="3.40.50.300">
    <property type="entry name" value="P-loop containing nucleotide triphosphate hydrolases"/>
    <property type="match status" value="1"/>
</dbReference>
<dbReference type="PANTHER" id="PTHR24220:SF611">
    <property type="entry name" value="ATP-BINDING COMPONENT OF ABC TRANSPORTER-RELATED"/>
    <property type="match status" value="1"/>
</dbReference>
<dbReference type="OrthoDB" id="9802264at2"/>
<dbReference type="InterPro" id="IPR027417">
    <property type="entry name" value="P-loop_NTPase"/>
</dbReference>
<dbReference type="CDD" id="cd03255">
    <property type="entry name" value="ABC_MJ0796_LolCDE_FtsE"/>
    <property type="match status" value="1"/>
</dbReference>
<dbReference type="Pfam" id="PF00005">
    <property type="entry name" value="ABC_tran"/>
    <property type="match status" value="1"/>
</dbReference>
<keyword evidence="1" id="KW-0813">Transport</keyword>
<evidence type="ECO:0000256" key="3">
    <source>
        <dbReference type="ARBA" id="ARBA00022840"/>
    </source>
</evidence>
<name>A0A2A5JPJ8_PSEO7</name>
<evidence type="ECO:0000256" key="2">
    <source>
        <dbReference type="ARBA" id="ARBA00022741"/>
    </source>
</evidence>
<comment type="caution">
    <text evidence="5">The sequence shown here is derived from an EMBL/GenBank/DDBJ whole genome shotgun (WGS) entry which is preliminary data.</text>
</comment>
<evidence type="ECO:0000313" key="5">
    <source>
        <dbReference type="EMBL" id="PCK31394.1"/>
    </source>
</evidence>
<evidence type="ECO:0000259" key="4">
    <source>
        <dbReference type="PROSITE" id="PS50893"/>
    </source>
</evidence>
<dbReference type="AlphaFoldDB" id="A0A2A5JPJ8"/>
<organism evidence="5 6">
    <name type="scientific">Pseudoalteromonas piscicida</name>
    <dbReference type="NCBI Taxonomy" id="43662"/>
    <lineage>
        <taxon>Bacteria</taxon>
        <taxon>Pseudomonadati</taxon>
        <taxon>Pseudomonadota</taxon>
        <taxon>Gammaproteobacteria</taxon>
        <taxon>Alteromonadales</taxon>
        <taxon>Pseudoalteromonadaceae</taxon>
        <taxon>Pseudoalteromonas</taxon>
    </lineage>
</organism>
<feature type="domain" description="ABC transporter" evidence="4">
    <location>
        <begin position="2"/>
        <end position="226"/>
    </location>
</feature>
<sequence>MLKITQLQFTWPKSSKPVLTIPNLHIARGEHVFLHGPSGSGKSTLLGLIAGTLDCQQGEIEIAGVKVSKLSRSRRDKFRADHIGTIFQNFNLLPYLSPIENVTLGCEFSSKRVQTITSQNKTLEHEAKLLLNELGIDEATQHRHVSELSIGQQQRVAAARAFIGRPEVIIADEPTSALDADSRNDFIKLLFNQAAVYRAAILFVSHDQSLAPLFDKQLSLGDINQGGSPC</sequence>
<dbReference type="PROSITE" id="PS50893">
    <property type="entry name" value="ABC_TRANSPORTER_2"/>
    <property type="match status" value="1"/>
</dbReference>
<dbReference type="InterPro" id="IPR015854">
    <property type="entry name" value="ABC_transpr_LolD-like"/>
</dbReference>
<evidence type="ECO:0000256" key="1">
    <source>
        <dbReference type="ARBA" id="ARBA00022448"/>
    </source>
</evidence>